<dbReference type="InterPro" id="IPR036291">
    <property type="entry name" value="NAD(P)-bd_dom_sf"/>
</dbReference>
<dbReference type="Pfam" id="PF13561">
    <property type="entry name" value="adh_short_C2"/>
    <property type="match status" value="1"/>
</dbReference>
<dbReference type="RefSeq" id="WP_021776407.1">
    <property type="nucleotide sequence ID" value="NZ_AWXE01000001.1"/>
</dbReference>
<dbReference type="Proteomes" id="UP000016762">
    <property type="component" value="Unassembled WGS sequence"/>
</dbReference>
<protein>
    <submittedName>
        <fullName evidence="3">Monoamine oxidase protein</fullName>
        <ecNumber evidence="3">1.4.3.4</ecNumber>
    </submittedName>
</protein>
<accession>U2WCY0</accession>
<evidence type="ECO:0000256" key="2">
    <source>
        <dbReference type="ARBA" id="ARBA00023002"/>
    </source>
</evidence>
<dbReference type="PRINTS" id="PR00081">
    <property type="entry name" value="GDHRDH"/>
</dbReference>
<reference evidence="3 4" key="1">
    <citation type="journal article" date="2014" name="FEMS Microbiol. Ecol.">
        <title>Genomic differentiation among two strains of the PS1 clade isolated from geographically separated marine habitats.</title>
        <authorList>
            <person name="Jimenez-Infante F."/>
            <person name="Ngugi D.K."/>
            <person name="Alam I."/>
            <person name="Rashid M."/>
            <person name="Baalawi W."/>
            <person name="Kamau A.A."/>
            <person name="Bajic V.B."/>
            <person name="Stingl U."/>
        </authorList>
    </citation>
    <scope>NUCLEOTIDE SEQUENCE [LARGE SCALE GENOMIC DNA]</scope>
    <source>
        <strain evidence="3 4">RS24</strain>
    </source>
</reference>
<dbReference type="eggNOG" id="COG1028">
    <property type="taxonomic scope" value="Bacteria"/>
</dbReference>
<comment type="similarity">
    <text evidence="1">Belongs to the short-chain dehydrogenases/reductases (SDR) family.</text>
</comment>
<dbReference type="GO" id="GO:0097621">
    <property type="term" value="F:monoamine oxidase activity"/>
    <property type="evidence" value="ECO:0007669"/>
    <property type="project" value="UniProtKB-EC"/>
</dbReference>
<evidence type="ECO:0000256" key="1">
    <source>
        <dbReference type="ARBA" id="ARBA00006484"/>
    </source>
</evidence>
<dbReference type="SUPFAM" id="SSF51735">
    <property type="entry name" value="NAD(P)-binding Rossmann-fold domains"/>
    <property type="match status" value="1"/>
</dbReference>
<organism evidence="3 4">
    <name type="scientific">Candidatus Micropelagius thuwalensis</name>
    <dbReference type="NCBI Taxonomy" id="1397666"/>
    <lineage>
        <taxon>Bacteria</taxon>
        <taxon>Pseudomonadati</taxon>
        <taxon>Pseudomonadota</taxon>
        <taxon>Alphaproteobacteria</taxon>
        <taxon>PS1 clade</taxon>
        <taxon>Candidatus Micropelagius</taxon>
    </lineage>
</organism>
<dbReference type="CDD" id="cd05233">
    <property type="entry name" value="SDR_c"/>
    <property type="match status" value="1"/>
</dbReference>
<dbReference type="PRINTS" id="PR00080">
    <property type="entry name" value="SDRFAMILY"/>
</dbReference>
<evidence type="ECO:0000313" key="4">
    <source>
        <dbReference type="Proteomes" id="UP000016762"/>
    </source>
</evidence>
<dbReference type="GO" id="GO:0016616">
    <property type="term" value="F:oxidoreductase activity, acting on the CH-OH group of donors, NAD or NADP as acceptor"/>
    <property type="evidence" value="ECO:0007669"/>
    <property type="project" value="TreeGrafter"/>
</dbReference>
<comment type="caution">
    <text evidence="3">The sequence shown here is derived from an EMBL/GenBank/DDBJ whole genome shotgun (WGS) entry which is preliminary data.</text>
</comment>
<dbReference type="OrthoDB" id="9780084at2"/>
<sequence>MTSSNSLRGKVALITGAGRAGGIGASIAEKLATLGCRVVLTDIAETGMGLGDKKELETRCAEIMNALESIPNAEAGSVSSAICDVTQEDSVAETCAEIYRTHERLDIVINNAGIGFLMASLMDVSLEDWDRVLNVNLRGPFLLTKHAAPLMIRNGQGGRIINIASQAAKSGFPHASSYVSSKHGLIGLTRVSAIELGEHGITVNAVCPNHITTGLGSWQNSYFSDLLGQSEEAYLAAMRERIPLGRPGKVTDIASMCGFLCQDEAGYITGEAINVSGGEEMH</sequence>
<evidence type="ECO:0000313" key="3">
    <source>
        <dbReference type="EMBL" id="ERL47389.1"/>
    </source>
</evidence>
<dbReference type="PANTHER" id="PTHR42760:SF133">
    <property type="entry name" value="3-OXOACYL-[ACYL-CARRIER-PROTEIN] REDUCTASE"/>
    <property type="match status" value="1"/>
</dbReference>
<gene>
    <name evidence="3" type="ORF">RS24_00327</name>
</gene>
<proteinExistence type="inferred from homology"/>
<name>U2WCY0_9PROT</name>
<dbReference type="AlphaFoldDB" id="U2WCY0"/>
<dbReference type="EMBL" id="AWXE01000001">
    <property type="protein sequence ID" value="ERL47389.1"/>
    <property type="molecule type" value="Genomic_DNA"/>
</dbReference>
<dbReference type="InterPro" id="IPR002347">
    <property type="entry name" value="SDR_fam"/>
</dbReference>
<keyword evidence="4" id="KW-1185">Reference proteome</keyword>
<dbReference type="FunFam" id="3.40.50.720:FF:000084">
    <property type="entry name" value="Short-chain dehydrogenase reductase"/>
    <property type="match status" value="1"/>
</dbReference>
<dbReference type="PATRIC" id="fig|1397666.3.peg.302"/>
<keyword evidence="2 3" id="KW-0560">Oxidoreductase</keyword>
<dbReference type="STRING" id="1397666.RS24_00327"/>
<dbReference type="Gene3D" id="3.40.50.720">
    <property type="entry name" value="NAD(P)-binding Rossmann-like Domain"/>
    <property type="match status" value="1"/>
</dbReference>
<dbReference type="EC" id="1.4.3.4" evidence="3"/>
<dbReference type="PANTHER" id="PTHR42760">
    <property type="entry name" value="SHORT-CHAIN DEHYDROGENASES/REDUCTASES FAMILY MEMBER"/>
    <property type="match status" value="1"/>
</dbReference>